<proteinExistence type="predicted"/>
<dbReference type="Pfam" id="PF03432">
    <property type="entry name" value="Relaxase"/>
    <property type="match status" value="1"/>
</dbReference>
<name>A0AB39KQU9_9CAUL</name>
<organism evidence="2">
    <name type="scientific">Caulobacter sp. 73W</name>
    <dbReference type="NCBI Taxonomy" id="3161137"/>
    <lineage>
        <taxon>Bacteria</taxon>
        <taxon>Pseudomonadati</taxon>
        <taxon>Pseudomonadota</taxon>
        <taxon>Alphaproteobacteria</taxon>
        <taxon>Caulobacterales</taxon>
        <taxon>Caulobacteraceae</taxon>
        <taxon>Caulobacter</taxon>
    </lineage>
</organism>
<dbReference type="AlphaFoldDB" id="A0AB39KQU9"/>
<evidence type="ECO:0000259" key="1">
    <source>
        <dbReference type="Pfam" id="PF03432"/>
    </source>
</evidence>
<reference evidence="2" key="1">
    <citation type="submission" date="2024-06" db="EMBL/GenBank/DDBJ databases">
        <title>Caulobacter inopinatus, sp. nov.</title>
        <authorList>
            <person name="Donachie S.P."/>
        </authorList>
    </citation>
    <scope>NUCLEOTIDE SEQUENCE</scope>
    <source>
        <strain evidence="2">73W</strain>
    </source>
</reference>
<protein>
    <recommendedName>
        <fullName evidence="1">MobA/VirD2-like nuclease domain-containing protein</fullName>
    </recommendedName>
</protein>
<feature type="domain" description="MobA/VirD2-like nuclease" evidence="1">
    <location>
        <begin position="88"/>
        <end position="191"/>
    </location>
</feature>
<accession>A0AB39KQU9</accession>
<dbReference type="RefSeq" id="WP_369059080.1">
    <property type="nucleotide sequence ID" value="NZ_CP158375.1"/>
</dbReference>
<dbReference type="InterPro" id="IPR005094">
    <property type="entry name" value="Endonuclease_MobA/VirD2"/>
</dbReference>
<gene>
    <name evidence="2" type="ORF">ABOZ73_15810</name>
</gene>
<sequence length="334" mass="37811">MTELTNVRGFEDFWRVLREPTRITPALLRDPGFRAALRRVVAGAPPAVLAHASTIHSLSALKANLDYISRKGELILEGRDGEKIVGREEARERAEDWRRDRHGVQERLCLAYAWITSAPPGSPYEPVFEAASAFCRETLGPRTDFMLARHDDEPHPHCHVTIRAQMDDGVQWKPSTRDVVELRGRFAACLRERGVEVDASPRWARGVATRTASRPVRWLQHDHMVGRAVEPAFVQRDIDEAFAIARGARADDRPWEERIRGTRKSVAIGYRSIADGLDALGDKGDLALAKDVRCFIDGMEPPSTRREQRVEAARLLEAERSVYSRNAARRDRIR</sequence>
<evidence type="ECO:0000313" key="2">
    <source>
        <dbReference type="EMBL" id="XDO96226.1"/>
    </source>
</evidence>
<dbReference type="EMBL" id="CP158375">
    <property type="protein sequence ID" value="XDO96226.1"/>
    <property type="molecule type" value="Genomic_DNA"/>
</dbReference>